<dbReference type="InterPro" id="IPR001173">
    <property type="entry name" value="Glyco_trans_2-like"/>
</dbReference>
<dbReference type="AlphaFoldDB" id="A0A832SYF0"/>
<dbReference type="FunFam" id="3.90.550.10:FF:000119">
    <property type="entry name" value="Dolichol-phosphate mannosyltransferase subunit 1"/>
    <property type="match status" value="1"/>
</dbReference>
<evidence type="ECO:0000256" key="19">
    <source>
        <dbReference type="ARBA" id="ARBA00082336"/>
    </source>
</evidence>
<keyword evidence="13" id="KW-0460">Magnesium</keyword>
<dbReference type="PANTHER" id="PTHR43398">
    <property type="entry name" value="DOLICHOL-PHOSPHATE MANNOSYLTRANSFERASE SUBUNIT 1"/>
    <property type="match status" value="1"/>
</dbReference>
<feature type="transmembrane region" description="Helical" evidence="22">
    <location>
        <begin position="325"/>
        <end position="345"/>
    </location>
</feature>
<dbReference type="GO" id="GO:0000271">
    <property type="term" value="P:polysaccharide biosynthetic process"/>
    <property type="evidence" value="ECO:0007669"/>
    <property type="project" value="InterPro"/>
</dbReference>
<evidence type="ECO:0000256" key="7">
    <source>
        <dbReference type="ARBA" id="ARBA00006739"/>
    </source>
</evidence>
<dbReference type="GO" id="GO:0006488">
    <property type="term" value="P:dolichol-linked oligosaccharide biosynthetic process"/>
    <property type="evidence" value="ECO:0007669"/>
    <property type="project" value="TreeGrafter"/>
</dbReference>
<dbReference type="Pfam" id="PF00535">
    <property type="entry name" value="Glycos_transf_2"/>
    <property type="match status" value="1"/>
</dbReference>
<evidence type="ECO:0000256" key="18">
    <source>
        <dbReference type="ARBA" id="ARBA00074878"/>
    </source>
</evidence>
<dbReference type="GO" id="GO:0004582">
    <property type="term" value="F:dolichyl-phosphate beta-D-mannosyltransferase activity"/>
    <property type="evidence" value="ECO:0007669"/>
    <property type="project" value="UniProtKB-EC"/>
</dbReference>
<evidence type="ECO:0000256" key="9">
    <source>
        <dbReference type="ARBA" id="ARBA00022676"/>
    </source>
</evidence>
<dbReference type="SUPFAM" id="SSF53448">
    <property type="entry name" value="Nucleotide-diphospho-sugar transferases"/>
    <property type="match status" value="1"/>
</dbReference>
<evidence type="ECO:0000256" key="22">
    <source>
        <dbReference type="SAM" id="Phobius"/>
    </source>
</evidence>
<sequence length="353" mass="40189">MKVSIIVPTYNERDNLEELFSRISSALKGYDYEIIIVDDDSPDKTWEKAMELSKLYPVKVIRRVNEKGLSSAVIRGFSEASGDVFVVMDADLQHPPEVIPSLLREIEKGNDIAIASRYVKGGKVENWPFYRRLISRGAIIIGRLALPKIAGIKDPVSGFFALKRSVVEGVKLNPIGFKILMEILIKGKYSRVTEVPFTFSTRKFGESKLKGKTMVNYLRHVYRLMKWEGEVDRILKFSIVGLSGVGVNEGFLWLFVNFFHISKELGVIPSTELSILNNFLWNDLWTFKDIKKGSVIERLAKFHVAAFVGAVAQFLVYWILLFLGIHYLLANLFGIGASFVVRYIFNRHITWAQ</sequence>
<protein>
    <recommendedName>
        <fullName evidence="18">Dolichol-phosphate mannosyltransferase</fullName>
        <ecNumber evidence="8">2.4.1.83</ecNumber>
    </recommendedName>
    <alternativeName>
        <fullName evidence="20">Dolichol-phosphate mannose synthase</fullName>
    </alternativeName>
    <alternativeName>
        <fullName evidence="19">Dolichyl-phosphate beta-D-mannosyltransferase</fullName>
    </alternativeName>
    <alternativeName>
        <fullName evidence="21">Mannose-P-dolichol synthase</fullName>
    </alternativeName>
</protein>
<evidence type="ECO:0000256" key="17">
    <source>
        <dbReference type="ARBA" id="ARBA00053724"/>
    </source>
</evidence>
<evidence type="ECO:0000256" key="3">
    <source>
        <dbReference type="ARBA" id="ARBA00001946"/>
    </source>
</evidence>
<dbReference type="GO" id="GO:0035269">
    <property type="term" value="P:protein O-linked glycosylation via mannose"/>
    <property type="evidence" value="ECO:0007669"/>
    <property type="project" value="TreeGrafter"/>
</dbReference>
<evidence type="ECO:0000256" key="13">
    <source>
        <dbReference type="ARBA" id="ARBA00022842"/>
    </source>
</evidence>
<keyword evidence="14 22" id="KW-1133">Transmembrane helix</keyword>
<comment type="function">
    <text evidence="17">Transfers mannose from GDP-mannose to dolichol monophosphate to form dolichol phosphate mannose (Dol-P-Man) which is the mannosyl donor in pathways leading to N-glycosylation, glycosyl phosphatidylinositol membrane anchoring, and O-mannosylation of proteins.</text>
</comment>
<keyword evidence="15 22" id="KW-0472">Membrane</keyword>
<evidence type="ECO:0000256" key="11">
    <source>
        <dbReference type="ARBA" id="ARBA00022692"/>
    </source>
</evidence>
<comment type="cofactor">
    <cofactor evidence="1">
        <name>Ca(2+)</name>
        <dbReference type="ChEBI" id="CHEBI:29108"/>
    </cofactor>
</comment>
<keyword evidence="9" id="KW-0328">Glycosyltransferase</keyword>
<dbReference type="InterPro" id="IPR007267">
    <property type="entry name" value="GtrA_DPMS_TM"/>
</dbReference>
<feature type="domain" description="Glycosyltransferase 2-like" evidence="23">
    <location>
        <begin position="4"/>
        <end position="168"/>
    </location>
</feature>
<dbReference type="GO" id="GO:0012505">
    <property type="term" value="C:endomembrane system"/>
    <property type="evidence" value="ECO:0007669"/>
    <property type="project" value="UniProtKB-SubCell"/>
</dbReference>
<dbReference type="PANTHER" id="PTHR43398:SF1">
    <property type="entry name" value="DOLICHOL-PHOSPHATE MANNOSYLTRANSFERASE SUBUNIT 1"/>
    <property type="match status" value="1"/>
</dbReference>
<feature type="domain" description="GtrA/DPMS transmembrane" evidence="24">
    <location>
        <begin position="236"/>
        <end position="351"/>
    </location>
</feature>
<dbReference type="Proteomes" id="UP000617544">
    <property type="component" value="Unassembled WGS sequence"/>
</dbReference>
<dbReference type="OMA" id="KCFRREV"/>
<organism evidence="25 26">
    <name type="scientific">Pyrococcus horikoshii</name>
    <dbReference type="NCBI Taxonomy" id="53953"/>
    <lineage>
        <taxon>Archaea</taxon>
        <taxon>Methanobacteriati</taxon>
        <taxon>Methanobacteriota</taxon>
        <taxon>Thermococci</taxon>
        <taxon>Thermococcales</taxon>
        <taxon>Thermococcaceae</taxon>
        <taxon>Pyrococcus</taxon>
    </lineage>
</organism>
<evidence type="ECO:0000256" key="12">
    <source>
        <dbReference type="ARBA" id="ARBA00022723"/>
    </source>
</evidence>
<evidence type="ECO:0000256" key="15">
    <source>
        <dbReference type="ARBA" id="ARBA00023136"/>
    </source>
</evidence>
<evidence type="ECO:0000256" key="14">
    <source>
        <dbReference type="ARBA" id="ARBA00022989"/>
    </source>
</evidence>
<name>A0A832SYF0_PYRHR</name>
<dbReference type="InterPro" id="IPR029044">
    <property type="entry name" value="Nucleotide-diphossugar_trans"/>
</dbReference>
<evidence type="ECO:0000256" key="16">
    <source>
        <dbReference type="ARBA" id="ARBA00023211"/>
    </source>
</evidence>
<dbReference type="GO" id="GO:0006506">
    <property type="term" value="P:GPI anchor biosynthetic process"/>
    <property type="evidence" value="ECO:0007669"/>
    <property type="project" value="TreeGrafter"/>
</dbReference>
<comment type="caution">
    <text evidence="25">The sequence shown here is derived from an EMBL/GenBank/DDBJ whole genome shotgun (WGS) entry which is preliminary data.</text>
</comment>
<keyword evidence="10 25" id="KW-0808">Transferase</keyword>
<evidence type="ECO:0000256" key="2">
    <source>
        <dbReference type="ARBA" id="ARBA00001936"/>
    </source>
</evidence>
<comment type="cofactor">
    <cofactor evidence="2">
        <name>Mn(2+)</name>
        <dbReference type="ChEBI" id="CHEBI:29035"/>
    </cofactor>
</comment>
<dbReference type="RefSeq" id="WP_010884166.1">
    <property type="nucleotide sequence ID" value="NZ_DUJN01000007.1"/>
</dbReference>
<evidence type="ECO:0000313" key="25">
    <source>
        <dbReference type="EMBL" id="HII61590.1"/>
    </source>
</evidence>
<evidence type="ECO:0000256" key="20">
    <source>
        <dbReference type="ARBA" id="ARBA00082614"/>
    </source>
</evidence>
<dbReference type="EMBL" id="DUJN01000007">
    <property type="protein sequence ID" value="HII61590.1"/>
    <property type="molecule type" value="Genomic_DNA"/>
</dbReference>
<comment type="pathway">
    <text evidence="6">Protein modification; protein glycosylation.</text>
</comment>
<evidence type="ECO:0000256" key="8">
    <source>
        <dbReference type="ARBA" id="ARBA00012704"/>
    </source>
</evidence>
<evidence type="ECO:0000256" key="10">
    <source>
        <dbReference type="ARBA" id="ARBA00022679"/>
    </source>
</evidence>
<proteinExistence type="inferred from homology"/>
<dbReference type="InterPro" id="IPR039528">
    <property type="entry name" value="DPM1-like"/>
</dbReference>
<comment type="cofactor">
    <cofactor evidence="3">
        <name>Mg(2+)</name>
        <dbReference type="ChEBI" id="CHEBI:18420"/>
    </cofactor>
</comment>
<reference evidence="25" key="1">
    <citation type="journal article" date="2020" name="bioRxiv">
        <title>A rank-normalized archaeal taxonomy based on genome phylogeny resolves widespread incomplete and uneven classifications.</title>
        <authorList>
            <person name="Rinke C."/>
            <person name="Chuvochina M."/>
            <person name="Mussig A.J."/>
            <person name="Chaumeil P.-A."/>
            <person name="Waite D.W."/>
            <person name="Whitman W.B."/>
            <person name="Parks D.H."/>
            <person name="Hugenholtz P."/>
        </authorList>
    </citation>
    <scope>NUCLEOTIDE SEQUENCE</scope>
    <source>
        <strain evidence="25">UBA8834</strain>
    </source>
</reference>
<evidence type="ECO:0000256" key="21">
    <source>
        <dbReference type="ARBA" id="ARBA00083744"/>
    </source>
</evidence>
<gene>
    <name evidence="25" type="ORF">HA331_07610</name>
</gene>
<keyword evidence="12" id="KW-0479">Metal-binding</keyword>
<dbReference type="GO" id="GO:0046872">
    <property type="term" value="F:metal ion binding"/>
    <property type="evidence" value="ECO:0007669"/>
    <property type="project" value="UniProtKB-KW"/>
</dbReference>
<evidence type="ECO:0000259" key="24">
    <source>
        <dbReference type="Pfam" id="PF04138"/>
    </source>
</evidence>
<accession>A0A832SYF0</accession>
<dbReference type="GeneID" id="1443948"/>
<evidence type="ECO:0000256" key="5">
    <source>
        <dbReference type="ARBA" id="ARBA00004308"/>
    </source>
</evidence>
<comment type="similarity">
    <text evidence="7">Belongs to the glycosyltransferase 2 family.</text>
</comment>
<dbReference type="GO" id="GO:0016020">
    <property type="term" value="C:membrane"/>
    <property type="evidence" value="ECO:0007669"/>
    <property type="project" value="UniProtKB-SubCell"/>
</dbReference>
<dbReference type="Pfam" id="PF04138">
    <property type="entry name" value="GtrA_DPMS_TM"/>
    <property type="match status" value="1"/>
</dbReference>
<feature type="transmembrane region" description="Helical" evidence="22">
    <location>
        <begin position="299"/>
        <end position="319"/>
    </location>
</feature>
<keyword evidence="11 22" id="KW-0812">Transmembrane</keyword>
<evidence type="ECO:0000259" key="23">
    <source>
        <dbReference type="Pfam" id="PF00535"/>
    </source>
</evidence>
<evidence type="ECO:0000256" key="1">
    <source>
        <dbReference type="ARBA" id="ARBA00001913"/>
    </source>
</evidence>
<comment type="subcellular location">
    <subcellularLocation>
        <location evidence="5">Endomembrane system</location>
    </subcellularLocation>
    <subcellularLocation>
        <location evidence="4">Membrane</location>
        <topology evidence="4">Multi-pass membrane protein</topology>
    </subcellularLocation>
</comment>
<dbReference type="Gene3D" id="3.90.550.10">
    <property type="entry name" value="Spore Coat Polysaccharide Biosynthesis Protein SpsA, Chain A"/>
    <property type="match status" value="1"/>
</dbReference>
<evidence type="ECO:0000256" key="4">
    <source>
        <dbReference type="ARBA" id="ARBA00004141"/>
    </source>
</evidence>
<dbReference type="CDD" id="cd06442">
    <property type="entry name" value="DPM1_like"/>
    <property type="match status" value="1"/>
</dbReference>
<evidence type="ECO:0000256" key="6">
    <source>
        <dbReference type="ARBA" id="ARBA00004922"/>
    </source>
</evidence>
<keyword evidence="16" id="KW-0464">Manganese</keyword>
<evidence type="ECO:0000313" key="26">
    <source>
        <dbReference type="Proteomes" id="UP000617544"/>
    </source>
</evidence>
<dbReference type="EC" id="2.4.1.83" evidence="8"/>